<evidence type="ECO:0000313" key="11">
    <source>
        <dbReference type="EMBL" id="BBF84134.1"/>
    </source>
</evidence>
<proteinExistence type="inferred from homology"/>
<dbReference type="CDD" id="cd06460">
    <property type="entry name" value="M32_Taq"/>
    <property type="match status" value="1"/>
</dbReference>
<dbReference type="PROSITE" id="PS52034">
    <property type="entry name" value="PEPTIDASE_M32"/>
    <property type="match status" value="1"/>
</dbReference>
<name>A0A3G9G9J5_9NEIS</name>
<dbReference type="Proteomes" id="UP000198290">
    <property type="component" value="Chromosome"/>
</dbReference>
<dbReference type="EC" id="3.4.17.19" evidence="8"/>
<dbReference type="EMBL" id="AP018823">
    <property type="protein sequence ID" value="BBF84134.1"/>
    <property type="molecule type" value="Genomic_DNA"/>
</dbReference>
<evidence type="ECO:0000313" key="12">
    <source>
        <dbReference type="Proteomes" id="UP000198290"/>
    </source>
</evidence>
<dbReference type="Gene3D" id="1.10.1370.30">
    <property type="match status" value="1"/>
</dbReference>
<feature type="active site" description="Proton donor/acceptor" evidence="10">
    <location>
        <position position="265"/>
    </location>
</feature>
<evidence type="ECO:0000256" key="3">
    <source>
        <dbReference type="ARBA" id="ARBA00022723"/>
    </source>
</evidence>
<dbReference type="PRINTS" id="PR00998">
    <property type="entry name" value="CRBOXYPTASET"/>
</dbReference>
<comment type="function">
    <text evidence="8">Broad specificity carboxypetidase that releases amino acids sequentially from the C-terminus, including neutral, aromatic, polar and basic residues.</text>
</comment>
<keyword evidence="1 8" id="KW-0121">Carboxypeptidase</keyword>
<keyword evidence="3 8" id="KW-0479">Metal-binding</keyword>
<gene>
    <name evidence="11" type="ORF">DLM_0464</name>
</gene>
<dbReference type="OrthoDB" id="9772308at2"/>
<evidence type="ECO:0000256" key="9">
    <source>
        <dbReference type="PIRSR" id="PIRSR006615-1"/>
    </source>
</evidence>
<comment type="cofactor">
    <cofactor evidence="9">
        <name>Zn(2+)</name>
        <dbReference type="ChEBI" id="CHEBI:29105"/>
    </cofactor>
    <text evidence="9">Binds 1 zinc ion per subunit.</text>
</comment>
<reference evidence="11 12" key="2">
    <citation type="journal article" date="2017" name="Genome Announc.">
        <title>Draft genome sequence of Aquitalea magnusonii strain H3, a plant growth-promoting bacterium of duckweed Lemna minor.</title>
        <authorList>
            <person name="Ishizawa H."/>
            <person name="Kuroda M."/>
            <person name="Ike M."/>
        </authorList>
    </citation>
    <scope>NUCLEOTIDE SEQUENCE [LARGE SCALE GENOMIC DNA]</scope>
    <source>
        <strain evidence="11 12">H3</strain>
    </source>
</reference>
<dbReference type="KEGG" id="amah:DLM_0464"/>
<evidence type="ECO:0000256" key="6">
    <source>
        <dbReference type="ARBA" id="ARBA00052755"/>
    </source>
</evidence>
<evidence type="ECO:0000256" key="7">
    <source>
        <dbReference type="ARBA" id="ARBA00061580"/>
    </source>
</evidence>
<keyword evidence="5 8" id="KW-0482">Metalloprotease</keyword>
<dbReference type="AlphaFoldDB" id="A0A3G9G9J5"/>
<reference evidence="12" key="1">
    <citation type="journal article" date="2017" name="Biotechnol. Biofuels">
        <title>Evaluation of environmental bacterial communities as a factor affecting the growth of duckweed Lemna minor.</title>
        <authorList>
            <person name="Ishizawa H."/>
            <person name="Kuroda M."/>
            <person name="Morikawa M."/>
            <person name="Ike M."/>
        </authorList>
    </citation>
    <scope>NUCLEOTIDE SEQUENCE [LARGE SCALE GENOMIC DNA]</scope>
    <source>
        <strain evidence="12">H3</strain>
    </source>
</reference>
<dbReference type="RefSeq" id="WP_089084977.1">
    <property type="nucleotide sequence ID" value="NZ_AP018823.1"/>
</dbReference>
<dbReference type="PANTHER" id="PTHR34217">
    <property type="entry name" value="METAL-DEPENDENT CARBOXYPEPTIDASE"/>
    <property type="match status" value="1"/>
</dbReference>
<dbReference type="GO" id="GO:0008270">
    <property type="term" value="F:zinc ion binding"/>
    <property type="evidence" value="ECO:0007669"/>
    <property type="project" value="UniProtKB-ARBA"/>
</dbReference>
<dbReference type="PANTHER" id="PTHR34217:SF1">
    <property type="entry name" value="CARBOXYPEPTIDASE 1"/>
    <property type="match status" value="1"/>
</dbReference>
<keyword evidence="9" id="KW-0862">Zinc</keyword>
<dbReference type="PIRSF" id="PIRSF006615">
    <property type="entry name" value="Zn_crbxpep_Taq"/>
    <property type="match status" value="1"/>
</dbReference>
<dbReference type="Pfam" id="PF02074">
    <property type="entry name" value="Peptidase_M32"/>
    <property type="match status" value="1"/>
</dbReference>
<organism evidence="11 12">
    <name type="scientific">Aquitalea magnusonii</name>
    <dbReference type="NCBI Taxonomy" id="332411"/>
    <lineage>
        <taxon>Bacteria</taxon>
        <taxon>Pseudomonadati</taxon>
        <taxon>Pseudomonadota</taxon>
        <taxon>Betaproteobacteria</taxon>
        <taxon>Neisseriales</taxon>
        <taxon>Chromobacteriaceae</taxon>
        <taxon>Aquitalea</taxon>
    </lineage>
</organism>
<keyword evidence="2 8" id="KW-0645">Protease</keyword>
<keyword evidence="12" id="KW-1185">Reference proteome</keyword>
<feature type="binding site" evidence="9">
    <location>
        <position position="268"/>
    </location>
    <ligand>
        <name>Zn(2+)</name>
        <dbReference type="ChEBI" id="CHEBI:29105"/>
        <note>catalytic</note>
    </ligand>
</feature>
<dbReference type="SUPFAM" id="SSF55486">
    <property type="entry name" value="Metalloproteases ('zincins'), catalytic domain"/>
    <property type="match status" value="1"/>
</dbReference>
<evidence type="ECO:0000256" key="5">
    <source>
        <dbReference type="ARBA" id="ARBA00023049"/>
    </source>
</evidence>
<comment type="catalytic activity">
    <reaction evidence="6 8">
        <text>Release of a C-terminal amino acid with broad specificity, except for -Pro.</text>
        <dbReference type="EC" id="3.4.17.19"/>
    </reaction>
</comment>
<evidence type="ECO:0000256" key="2">
    <source>
        <dbReference type="ARBA" id="ARBA00022670"/>
    </source>
</evidence>
<feature type="binding site" evidence="9">
    <location>
        <position position="294"/>
    </location>
    <ligand>
        <name>Zn(2+)</name>
        <dbReference type="ChEBI" id="CHEBI:29105"/>
        <note>catalytic</note>
    </ligand>
</feature>
<dbReference type="GO" id="GO:0004181">
    <property type="term" value="F:metallocarboxypeptidase activity"/>
    <property type="evidence" value="ECO:0007669"/>
    <property type="project" value="UniProtKB-UniRule"/>
</dbReference>
<evidence type="ECO:0000256" key="4">
    <source>
        <dbReference type="ARBA" id="ARBA00022801"/>
    </source>
</evidence>
<comment type="similarity">
    <text evidence="7 8">Belongs to the peptidase M32 family.</text>
</comment>
<dbReference type="FunFam" id="1.10.1370.30:FF:000003">
    <property type="entry name" value="Thermostable carboxypeptidase 1"/>
    <property type="match status" value="1"/>
</dbReference>
<evidence type="ECO:0000256" key="8">
    <source>
        <dbReference type="PIRNR" id="PIRNR006615"/>
    </source>
</evidence>
<dbReference type="InterPro" id="IPR001333">
    <property type="entry name" value="Peptidase_M32_Taq"/>
</dbReference>
<sequence>MSQSPAYASLLARFTRLHRFAHLAAIAGWDQATMMPPKGNEARAAAQAELEVLMHATLTDPALAQELQQAEQEAHSEAERASLREMRREWQQANLLPAELVEAQALAGARCEHAWREQRANNDWTGFLQNFREVVKLSRQEAQLLASAQGCTPYDALMNKYEPGMKSADIDRIFGTVKVWLPGLISRVMAKQAEEKLLLPQGSFPVEQQRQLGLAVMGLLGFDFDAGRLDVSVHPFCGGVPEDVRITTRYREDDFMQSLMGIIHETGHARYEQGLPRDLLHLPVGRARSMGIHESQSLSFEMQLGRNPAFLSLISPLICQYLCDQPAFAPENLALLYSRVHPGYIRVDADELCYPAHVILRYEIEKALIEGEIEAEDIPALWDEKMQSYLGVDTRGNYRQGCLQDIHWTDGSFGYFPSYTLGAMYAAQYFAVMRRSMTDLDQRIAAGDLSVVFDWLEQNIWSQASRYPTDELVSRACGEALNPDYFRAHLEARYLG</sequence>
<feature type="binding site" evidence="9">
    <location>
        <position position="264"/>
    </location>
    <ligand>
        <name>Zn(2+)</name>
        <dbReference type="ChEBI" id="CHEBI:29105"/>
        <note>catalytic</note>
    </ligand>
</feature>
<keyword evidence="4 8" id="KW-0378">Hydrolase</keyword>
<evidence type="ECO:0000256" key="10">
    <source>
        <dbReference type="PIRSR" id="PIRSR006615-2"/>
    </source>
</evidence>
<protein>
    <recommendedName>
        <fullName evidence="8">Metal-dependent carboxypeptidase</fullName>
        <ecNumber evidence="8">3.4.17.19</ecNumber>
    </recommendedName>
</protein>
<reference evidence="12" key="3">
    <citation type="journal article" date="2017" name="Plant Physiol. Biochem.">
        <title>Differential oxidative and antioxidative response of duckweed Lemna minor toward plant growth promoting/inhibiting bacteria.</title>
        <authorList>
            <person name="Ishizawa H."/>
            <person name="Kuroda M."/>
            <person name="Morikawa M."/>
            <person name="Ike M."/>
        </authorList>
    </citation>
    <scope>NUCLEOTIDE SEQUENCE [LARGE SCALE GENOMIC DNA]</scope>
    <source>
        <strain evidence="12">H3</strain>
    </source>
</reference>
<dbReference type="GO" id="GO:0006508">
    <property type="term" value="P:proteolysis"/>
    <property type="evidence" value="ECO:0007669"/>
    <property type="project" value="UniProtKB-UniRule"/>
</dbReference>
<accession>A0A3G9G9J5</accession>
<evidence type="ECO:0000256" key="1">
    <source>
        <dbReference type="ARBA" id="ARBA00022645"/>
    </source>
</evidence>